<dbReference type="InterPro" id="IPR018376">
    <property type="entry name" value="Enoyl-CoA_hyd/isom_CS"/>
</dbReference>
<dbReference type="Gene3D" id="3.90.226.10">
    <property type="entry name" value="2-enoyl-CoA Hydratase, Chain A, domain 1"/>
    <property type="match status" value="1"/>
</dbReference>
<dbReference type="PANTHER" id="PTHR43459:SF1">
    <property type="entry name" value="EG:BACN32G11.4 PROTEIN"/>
    <property type="match status" value="1"/>
</dbReference>
<evidence type="ECO:0000313" key="2">
    <source>
        <dbReference type="EMBL" id="MET4577946.1"/>
    </source>
</evidence>
<dbReference type="RefSeq" id="WP_354444782.1">
    <property type="nucleotide sequence ID" value="NZ_JBEPSH010000006.1"/>
</dbReference>
<dbReference type="CDD" id="cd06558">
    <property type="entry name" value="crotonase-like"/>
    <property type="match status" value="1"/>
</dbReference>
<protein>
    <submittedName>
        <fullName evidence="2">2-(1,2-epoxy-1,2-dihydrophenyl)acetyl-CoA isomerase</fullName>
        <ecNumber evidence="2">5.3.3.18</ecNumber>
    </submittedName>
</protein>
<keyword evidence="3" id="KW-1185">Reference proteome</keyword>
<reference evidence="2 3" key="1">
    <citation type="submission" date="2024-06" db="EMBL/GenBank/DDBJ databases">
        <title>Sorghum-associated microbial communities from plants grown in Nebraska, USA.</title>
        <authorList>
            <person name="Schachtman D."/>
        </authorList>
    </citation>
    <scope>NUCLEOTIDE SEQUENCE [LARGE SCALE GENOMIC DNA]</scope>
    <source>
        <strain evidence="2 3">2709</strain>
    </source>
</reference>
<comment type="similarity">
    <text evidence="1">Belongs to the enoyl-CoA hydratase/isomerase family.</text>
</comment>
<sequence length="262" mass="27744">MSNDSSVRVDLDQSIATITLSRPQSFNSLDYGTLEALRQAFEQTVVAPGVRAIVLRGEGRSFSGGGDVMAMHDHADDLPGFIGRMIESFHATVMVISRAKVPVIASVQGAIAGGGISLALACDLVLAARGTRFVTAYAQLGASSDGGLSFRLMQRVGSVRAFELLTLHDTLSAEQAHELGLINAVVDDDSANAQAQLWAHKLAALAPQAVAEFKQLITVQSRDALQAQLDREMAAFQRCAGGEDFARRVAAFASRGATRSKS</sequence>
<dbReference type="SUPFAM" id="SSF52096">
    <property type="entry name" value="ClpP/crotonase"/>
    <property type="match status" value="1"/>
</dbReference>
<dbReference type="InterPro" id="IPR029045">
    <property type="entry name" value="ClpP/crotonase-like_dom_sf"/>
</dbReference>
<dbReference type="InterPro" id="IPR001753">
    <property type="entry name" value="Enoyl-CoA_hydra/iso"/>
</dbReference>
<dbReference type="Pfam" id="PF00378">
    <property type="entry name" value="ECH_1"/>
    <property type="match status" value="1"/>
</dbReference>
<name>A0ABV2QA74_9BURK</name>
<comment type="caution">
    <text evidence="2">The sequence shown here is derived from an EMBL/GenBank/DDBJ whole genome shotgun (WGS) entry which is preliminary data.</text>
</comment>
<keyword evidence="2" id="KW-0413">Isomerase</keyword>
<gene>
    <name evidence="2" type="ORF">ABIE13_003062</name>
</gene>
<organism evidence="2 3">
    <name type="scientific">Ottowia thiooxydans</name>
    <dbReference type="NCBI Taxonomy" id="219182"/>
    <lineage>
        <taxon>Bacteria</taxon>
        <taxon>Pseudomonadati</taxon>
        <taxon>Pseudomonadota</taxon>
        <taxon>Betaproteobacteria</taxon>
        <taxon>Burkholderiales</taxon>
        <taxon>Comamonadaceae</taxon>
        <taxon>Ottowia</taxon>
    </lineage>
</organism>
<dbReference type="Proteomes" id="UP001549320">
    <property type="component" value="Unassembled WGS sequence"/>
</dbReference>
<evidence type="ECO:0000256" key="1">
    <source>
        <dbReference type="RuleBase" id="RU003707"/>
    </source>
</evidence>
<dbReference type="EMBL" id="JBEPSH010000006">
    <property type="protein sequence ID" value="MET4577946.1"/>
    <property type="molecule type" value="Genomic_DNA"/>
</dbReference>
<dbReference type="PANTHER" id="PTHR43459">
    <property type="entry name" value="ENOYL-COA HYDRATASE"/>
    <property type="match status" value="1"/>
</dbReference>
<accession>A0ABV2QA74</accession>
<evidence type="ECO:0000313" key="3">
    <source>
        <dbReference type="Proteomes" id="UP001549320"/>
    </source>
</evidence>
<dbReference type="EC" id="5.3.3.18" evidence="2"/>
<dbReference type="PROSITE" id="PS00166">
    <property type="entry name" value="ENOYL_COA_HYDRATASE"/>
    <property type="match status" value="1"/>
</dbReference>
<dbReference type="GO" id="GO:0016853">
    <property type="term" value="F:isomerase activity"/>
    <property type="evidence" value="ECO:0007669"/>
    <property type="project" value="UniProtKB-KW"/>
</dbReference>
<proteinExistence type="inferred from homology"/>